<evidence type="ECO:0000313" key="1">
    <source>
        <dbReference type="EMBL" id="TDY00508.1"/>
    </source>
</evidence>
<name>A0A4R8IJI8_9GAMM</name>
<protein>
    <recommendedName>
        <fullName evidence="3">Response regulatory domain-containing protein</fullName>
    </recommendedName>
</protein>
<dbReference type="Proteomes" id="UP000294914">
    <property type="component" value="Unassembled WGS sequence"/>
</dbReference>
<sequence>MSKTVVYSIVESPGHPDFSSLYRELGWEQVCLNSMRKAISQLRKQPPDLVVAEFFYGYGNNYAGINISNLDVFLHSLLKYAPQARVIVMVEKAERQYVDKLAALFQLEAILVQPVGEAQMREVLDQLVI</sequence>
<reference evidence="1 2" key="1">
    <citation type="submission" date="2019-03" db="EMBL/GenBank/DDBJ databases">
        <title>Genomic Encyclopedia of Type Strains, Phase IV (KMG-IV): sequencing the most valuable type-strain genomes for metagenomic binning, comparative biology and taxonomic classification.</title>
        <authorList>
            <person name="Goeker M."/>
        </authorList>
    </citation>
    <scope>NUCLEOTIDE SEQUENCE [LARGE SCALE GENOMIC DNA]</scope>
    <source>
        <strain evidence="1 2">DSM 16326</strain>
    </source>
</reference>
<dbReference type="Gene3D" id="3.40.50.2300">
    <property type="match status" value="1"/>
</dbReference>
<proteinExistence type="predicted"/>
<gene>
    <name evidence="1" type="ORF">EDC23_2009</name>
</gene>
<evidence type="ECO:0000313" key="2">
    <source>
        <dbReference type="Proteomes" id="UP000294914"/>
    </source>
</evidence>
<dbReference type="AlphaFoldDB" id="A0A4R8IJI8"/>
<keyword evidence="2" id="KW-1185">Reference proteome</keyword>
<accession>A0A4R8IJI8</accession>
<dbReference type="EMBL" id="SOQX01000005">
    <property type="protein sequence ID" value="TDY00508.1"/>
    <property type="molecule type" value="Genomic_DNA"/>
</dbReference>
<organism evidence="1 2">
    <name type="scientific">Thiohalophilus thiocyanatoxydans</name>
    <dbReference type="NCBI Taxonomy" id="381308"/>
    <lineage>
        <taxon>Bacteria</taxon>
        <taxon>Pseudomonadati</taxon>
        <taxon>Pseudomonadota</taxon>
        <taxon>Gammaproteobacteria</taxon>
        <taxon>Thiohalomonadales</taxon>
        <taxon>Thiohalophilaceae</taxon>
        <taxon>Thiohalophilus</taxon>
    </lineage>
</organism>
<comment type="caution">
    <text evidence="1">The sequence shown here is derived from an EMBL/GenBank/DDBJ whole genome shotgun (WGS) entry which is preliminary data.</text>
</comment>
<dbReference type="RefSeq" id="WP_134084081.1">
    <property type="nucleotide sequence ID" value="NZ_SOQX01000005.1"/>
</dbReference>
<evidence type="ECO:0008006" key="3">
    <source>
        <dbReference type="Google" id="ProtNLM"/>
    </source>
</evidence>
<dbReference type="OrthoDB" id="8561786at2"/>